<comment type="caution">
    <text evidence="10">The sequence shown here is derived from an EMBL/GenBank/DDBJ whole genome shotgun (WGS) entry which is preliminary data.</text>
</comment>
<dbReference type="PANTHER" id="PTHR21039">
    <property type="entry name" value="HISTIDINOL PHOSPHATASE-RELATED"/>
    <property type="match status" value="1"/>
</dbReference>
<evidence type="ECO:0000256" key="2">
    <source>
        <dbReference type="ARBA" id="ARBA00009152"/>
    </source>
</evidence>
<dbReference type="Pfam" id="PF02811">
    <property type="entry name" value="PHP"/>
    <property type="match status" value="1"/>
</dbReference>
<evidence type="ECO:0000256" key="7">
    <source>
        <dbReference type="ARBA" id="ARBA00049158"/>
    </source>
</evidence>
<dbReference type="PANTHER" id="PTHR21039:SF0">
    <property type="entry name" value="HISTIDINOL-PHOSPHATASE"/>
    <property type="match status" value="1"/>
</dbReference>
<dbReference type="InterPro" id="IPR004013">
    <property type="entry name" value="PHP_dom"/>
</dbReference>
<dbReference type="InterPro" id="IPR010140">
    <property type="entry name" value="Histidinol_P_phosphatase_HisJ"/>
</dbReference>
<keyword evidence="4 8" id="KW-0028">Amino-acid biosynthesis</keyword>
<comment type="similarity">
    <text evidence="2 8">Belongs to the PHP hydrolase family. HisK subfamily.</text>
</comment>
<protein>
    <recommendedName>
        <fullName evidence="3 8">Histidinol-phosphatase</fullName>
        <shortName evidence="8">HolPase</shortName>
        <ecNumber evidence="3 8">3.1.3.15</ecNumber>
    </recommendedName>
</protein>
<keyword evidence="5 8" id="KW-0378">Hydrolase</keyword>
<dbReference type="NCBIfam" id="TIGR01856">
    <property type="entry name" value="hisJ_fam"/>
    <property type="match status" value="1"/>
</dbReference>
<dbReference type="EC" id="3.1.3.15" evidence="3 8"/>
<comment type="pathway">
    <text evidence="1 8">Amino-acid biosynthesis; L-histidine biosynthesis; L-histidine from 5-phospho-alpha-D-ribose 1-diphosphate: step 8/9.</text>
</comment>
<dbReference type="InterPro" id="IPR016195">
    <property type="entry name" value="Pol/histidinol_Pase-like"/>
</dbReference>
<evidence type="ECO:0000256" key="4">
    <source>
        <dbReference type="ARBA" id="ARBA00022605"/>
    </source>
</evidence>
<organism evidence="10 11">
    <name type="scientific">Clostridium aciditolerans</name>
    <dbReference type="NCBI Taxonomy" id="339861"/>
    <lineage>
        <taxon>Bacteria</taxon>
        <taxon>Bacillati</taxon>
        <taxon>Bacillota</taxon>
        <taxon>Clostridia</taxon>
        <taxon>Eubacteriales</taxon>
        <taxon>Clostridiaceae</taxon>
        <taxon>Clostridium</taxon>
    </lineage>
</organism>
<dbReference type="Gene3D" id="3.20.20.140">
    <property type="entry name" value="Metal-dependent hydrolases"/>
    <property type="match status" value="1"/>
</dbReference>
<dbReference type="SUPFAM" id="SSF89550">
    <property type="entry name" value="PHP domain-like"/>
    <property type="match status" value="1"/>
</dbReference>
<sequence>MNIIPDYHVHTEFSGDCNTPAEELVSRAIELGLKEVIFTDHVDFDYPSKKILFEINFEEYIKKIESLRDYYKKIDILMGIEIGYQPNLPHLNDRYNELLNTYPFDFVICSMHAFEGLELDKGGLFRENSQQEGYKIYFENLKKTVENFDNCDVYGHLDFVVRYGNFKDKILRYEDYKDIIDEILTIIISKGKGIELNTSGLRYKLNSMHPSTQILKRYYELGGRIITVGSDAHVAKDLCADFDKAIKELKEIGFKEITTFKNRKPSFIKI</sequence>
<dbReference type="RefSeq" id="WP_211143606.1">
    <property type="nucleotide sequence ID" value="NZ_JAEEGB010000019.1"/>
</dbReference>
<keyword evidence="6 8" id="KW-0368">Histidine biosynthesis</keyword>
<evidence type="ECO:0000256" key="6">
    <source>
        <dbReference type="ARBA" id="ARBA00023102"/>
    </source>
</evidence>
<feature type="domain" description="Polymerase/histidinol phosphatase N-terminal" evidence="9">
    <location>
        <begin position="5"/>
        <end position="86"/>
    </location>
</feature>
<dbReference type="Proteomes" id="UP000622687">
    <property type="component" value="Unassembled WGS sequence"/>
</dbReference>
<evidence type="ECO:0000256" key="8">
    <source>
        <dbReference type="RuleBase" id="RU366003"/>
    </source>
</evidence>
<evidence type="ECO:0000313" key="10">
    <source>
        <dbReference type="EMBL" id="MBI6874202.1"/>
    </source>
</evidence>
<accession>A0A934I158</accession>
<dbReference type="SMART" id="SM00481">
    <property type="entry name" value="POLIIIAc"/>
    <property type="match status" value="1"/>
</dbReference>
<evidence type="ECO:0000256" key="1">
    <source>
        <dbReference type="ARBA" id="ARBA00004970"/>
    </source>
</evidence>
<dbReference type="AlphaFoldDB" id="A0A934I158"/>
<comment type="catalytic activity">
    <reaction evidence="7 8">
        <text>L-histidinol phosphate + H2O = L-histidinol + phosphate</text>
        <dbReference type="Rhea" id="RHEA:14465"/>
        <dbReference type="ChEBI" id="CHEBI:15377"/>
        <dbReference type="ChEBI" id="CHEBI:43474"/>
        <dbReference type="ChEBI" id="CHEBI:57699"/>
        <dbReference type="ChEBI" id="CHEBI:57980"/>
        <dbReference type="EC" id="3.1.3.15"/>
    </reaction>
</comment>
<evidence type="ECO:0000256" key="3">
    <source>
        <dbReference type="ARBA" id="ARBA00013085"/>
    </source>
</evidence>
<evidence type="ECO:0000313" key="11">
    <source>
        <dbReference type="Proteomes" id="UP000622687"/>
    </source>
</evidence>
<name>A0A934I158_9CLOT</name>
<dbReference type="GO" id="GO:0000105">
    <property type="term" value="P:L-histidine biosynthetic process"/>
    <property type="evidence" value="ECO:0007669"/>
    <property type="project" value="UniProtKB-UniRule"/>
</dbReference>
<dbReference type="EMBL" id="JAEEGB010000019">
    <property type="protein sequence ID" value="MBI6874202.1"/>
    <property type="molecule type" value="Genomic_DNA"/>
</dbReference>
<keyword evidence="11" id="KW-1185">Reference proteome</keyword>
<dbReference type="GO" id="GO:0004401">
    <property type="term" value="F:histidinol-phosphatase activity"/>
    <property type="evidence" value="ECO:0007669"/>
    <property type="project" value="UniProtKB-UniRule"/>
</dbReference>
<reference evidence="10" key="1">
    <citation type="submission" date="2020-12" db="EMBL/GenBank/DDBJ databases">
        <title>Clostridium thailandense sp. nov., a novel acetogenic bacterium isolated from peat land soil in Thailand.</title>
        <authorList>
            <person name="Chaikitkaew S."/>
            <person name="Birkeland N.K."/>
        </authorList>
    </citation>
    <scope>NUCLEOTIDE SEQUENCE</scope>
    <source>
        <strain evidence="10">DSM 17425</strain>
    </source>
</reference>
<dbReference type="GO" id="GO:0005737">
    <property type="term" value="C:cytoplasm"/>
    <property type="evidence" value="ECO:0007669"/>
    <property type="project" value="TreeGrafter"/>
</dbReference>
<evidence type="ECO:0000256" key="5">
    <source>
        <dbReference type="ARBA" id="ARBA00022801"/>
    </source>
</evidence>
<evidence type="ECO:0000259" key="9">
    <source>
        <dbReference type="SMART" id="SM00481"/>
    </source>
</evidence>
<proteinExistence type="inferred from homology"/>
<dbReference type="InterPro" id="IPR003141">
    <property type="entry name" value="Pol/His_phosphatase_N"/>
</dbReference>
<gene>
    <name evidence="10" type="ORF">I6U51_16075</name>
</gene>